<accession>A0A3B6WC81</accession>
<dbReference type="OrthoDB" id="305167at2"/>
<gene>
    <name evidence="2" type="ORF">BHYOB78_10075</name>
</gene>
<dbReference type="RefSeq" id="WP_028331294.1">
    <property type="nucleotide sequence ID" value="NZ_CP015910.2"/>
</dbReference>
<keyword evidence="3" id="KW-1185">Reference proteome</keyword>
<dbReference type="Proteomes" id="UP000092328">
    <property type="component" value="Chromosome"/>
</dbReference>
<feature type="transmembrane region" description="Helical" evidence="1">
    <location>
        <begin position="17"/>
        <end position="34"/>
    </location>
</feature>
<proteinExistence type="predicted"/>
<name>A0A3B6WC81_BRAHO</name>
<keyword evidence="1" id="KW-0472">Membrane</keyword>
<keyword evidence="1" id="KW-0812">Transmembrane</keyword>
<evidence type="ECO:0000313" key="3">
    <source>
        <dbReference type="Proteomes" id="UP000092328"/>
    </source>
</evidence>
<dbReference type="EMBL" id="CP015910">
    <property type="protein sequence ID" value="ANN64846.1"/>
    <property type="molecule type" value="Genomic_DNA"/>
</dbReference>
<dbReference type="KEGG" id="bhd:BHYOB78_10075"/>
<evidence type="ECO:0000313" key="2">
    <source>
        <dbReference type="EMBL" id="ANN64846.1"/>
    </source>
</evidence>
<dbReference type="AlphaFoldDB" id="A0A3B6WC81"/>
<sequence>MDNIFDFLLNQNENTKFILGIVFIVIFYIIFMYIKKRSKKWYSQNKIIVDGKDFFMLKDKVNNIYINCYRYKDNAYAKWFNDNKSKMEDILSLNNNWAEDESRIKRQFDGFANEYFDRFPSQIFINNGDELIIRETSKLYIDEMVVYHDYDKKYFKDLYYRQYEIETPFQYYEFNPNDKPKFEGWYSKEDVRDQLATIKFRKELDYERTSKIEYTMDIENKRIEGVFEVIRKPEIEVKQFYIPIEQMSFPDKLSYKYDGLGVDETKKMLTNYLFNFNYPFIKGKEKINMAISGAYNFDERFKQEKGKKLEEKLNHKNALFDIFCPLDYIGLIYYRKFKDFRCLDISYYDNEVICVYKRTVEADAESKEAMVKNNSLIFELDSERSISSYLRDLVSDSKELLSNYELTDNFYNNMRKLIFLLTDTGIIVMPEYPDLDINDSADEYEEIAERIFIPTEHLKNYLNKSHYLFNFFDRQ</sequence>
<evidence type="ECO:0000256" key="1">
    <source>
        <dbReference type="SAM" id="Phobius"/>
    </source>
</evidence>
<protein>
    <submittedName>
        <fullName evidence="2">Uncharacterized protein</fullName>
    </submittedName>
</protein>
<keyword evidence="1" id="KW-1133">Transmembrane helix</keyword>
<reference evidence="3" key="2">
    <citation type="journal article" date="2017" name="Genome Announc.">
        <title>Correction for Mirajkar et al., Complete Genome Sequence of Brachyspira hyodysenteriae Type Strain B78 (ATCC 27164).</title>
        <authorList>
            <person name="Mirajkar N.S."/>
            <person name="Johnson T.J."/>
            <person name="Gebhart C.J."/>
        </authorList>
    </citation>
    <scope>NUCLEOTIDE SEQUENCE [LARGE SCALE GENOMIC DNA]</scope>
    <source>
        <strain evidence="3">B78</strain>
    </source>
</reference>
<organism evidence="2 3">
    <name type="scientific">Brachyspira hyodysenteriae ATCC 27164</name>
    <dbReference type="NCBI Taxonomy" id="1266923"/>
    <lineage>
        <taxon>Bacteria</taxon>
        <taxon>Pseudomonadati</taxon>
        <taxon>Spirochaetota</taxon>
        <taxon>Spirochaetia</taxon>
        <taxon>Brachyspirales</taxon>
        <taxon>Brachyspiraceae</taxon>
        <taxon>Brachyspira</taxon>
    </lineage>
</organism>
<reference evidence="3" key="1">
    <citation type="journal article" date="2016" name="Genome Announc.">
        <title>Complete Genome Sequence of Brachyspira hyodysenteriae Type Strain B78 (ATCC 27164).</title>
        <authorList>
            <person name="Mirajkar N.S."/>
            <person name="Johnson T.J."/>
            <person name="Gebhart C.J."/>
        </authorList>
    </citation>
    <scope>NUCLEOTIDE SEQUENCE [LARGE SCALE GENOMIC DNA]</scope>
    <source>
        <strain evidence="3">B78</strain>
    </source>
</reference>